<feature type="compositionally biased region" description="Pro residues" evidence="1">
    <location>
        <begin position="51"/>
        <end position="79"/>
    </location>
</feature>
<reference evidence="2" key="2">
    <citation type="submission" date="2017-10" db="EMBL/GenBank/DDBJ databases">
        <title>Ladona fulva Genome sequencing and assembly.</title>
        <authorList>
            <person name="Murali S."/>
            <person name="Richards S."/>
            <person name="Bandaranaike D."/>
            <person name="Bellair M."/>
            <person name="Blankenburg K."/>
            <person name="Chao H."/>
            <person name="Dinh H."/>
            <person name="Doddapaneni H."/>
            <person name="Dugan-Rocha S."/>
            <person name="Elkadiri S."/>
            <person name="Gnanaolivu R."/>
            <person name="Hernandez B."/>
            <person name="Skinner E."/>
            <person name="Javaid M."/>
            <person name="Lee S."/>
            <person name="Li M."/>
            <person name="Ming W."/>
            <person name="Munidasa M."/>
            <person name="Muniz J."/>
            <person name="Nguyen L."/>
            <person name="Hughes D."/>
            <person name="Osuji N."/>
            <person name="Pu L.-L."/>
            <person name="Puazo M."/>
            <person name="Qu C."/>
            <person name="Quiroz J."/>
            <person name="Raj R."/>
            <person name="Weissenberger G."/>
            <person name="Xin Y."/>
            <person name="Zou X."/>
            <person name="Han Y."/>
            <person name="Worley K."/>
            <person name="Muzny D."/>
            <person name="Gibbs R."/>
        </authorList>
    </citation>
    <scope>NUCLEOTIDE SEQUENCE</scope>
    <source>
        <strain evidence="2">Sampled in the wild</strain>
    </source>
</reference>
<sequence length="197" mass="22651">MITMKSLQPPNRLQFTVLHNHQSHTCHFLRLTILLHDYYEITTTTTRRPPIYSPPQPPNSYLPPPPLPPTYDPPLPPSSYLPPTYQQASRRVSSIFPQSPQFTPIVRDDFTRHHSIQLRSPNVDSDEISLTLPPFPSRVNAEEIEDYDIAERVRNGRDTEFNPFLERSGIRALTPPLVQYLAEVGSVFKANNARRLE</sequence>
<organism evidence="2 3">
    <name type="scientific">Ladona fulva</name>
    <name type="common">Scarce chaser dragonfly</name>
    <name type="synonym">Libellula fulva</name>
    <dbReference type="NCBI Taxonomy" id="123851"/>
    <lineage>
        <taxon>Eukaryota</taxon>
        <taxon>Metazoa</taxon>
        <taxon>Ecdysozoa</taxon>
        <taxon>Arthropoda</taxon>
        <taxon>Hexapoda</taxon>
        <taxon>Insecta</taxon>
        <taxon>Pterygota</taxon>
        <taxon>Palaeoptera</taxon>
        <taxon>Odonata</taxon>
        <taxon>Epiprocta</taxon>
        <taxon>Anisoptera</taxon>
        <taxon>Libelluloidea</taxon>
        <taxon>Libellulidae</taxon>
        <taxon>Ladona</taxon>
    </lineage>
</organism>
<protein>
    <submittedName>
        <fullName evidence="2">Uncharacterized protein</fullName>
    </submittedName>
</protein>
<evidence type="ECO:0000313" key="3">
    <source>
        <dbReference type="Proteomes" id="UP000792457"/>
    </source>
</evidence>
<feature type="region of interest" description="Disordered" evidence="1">
    <location>
        <begin position="46"/>
        <end position="79"/>
    </location>
</feature>
<accession>A0A8K0KJ59</accession>
<dbReference type="AlphaFoldDB" id="A0A8K0KJ59"/>
<reference evidence="2" key="1">
    <citation type="submission" date="2013-04" db="EMBL/GenBank/DDBJ databases">
        <authorList>
            <person name="Qu J."/>
            <person name="Murali S.C."/>
            <person name="Bandaranaike D."/>
            <person name="Bellair M."/>
            <person name="Blankenburg K."/>
            <person name="Chao H."/>
            <person name="Dinh H."/>
            <person name="Doddapaneni H."/>
            <person name="Downs B."/>
            <person name="Dugan-Rocha S."/>
            <person name="Elkadiri S."/>
            <person name="Gnanaolivu R.D."/>
            <person name="Hernandez B."/>
            <person name="Javaid M."/>
            <person name="Jayaseelan J.C."/>
            <person name="Lee S."/>
            <person name="Li M."/>
            <person name="Ming W."/>
            <person name="Munidasa M."/>
            <person name="Muniz J."/>
            <person name="Nguyen L."/>
            <person name="Ongeri F."/>
            <person name="Osuji N."/>
            <person name="Pu L.-L."/>
            <person name="Puazo M."/>
            <person name="Qu C."/>
            <person name="Quiroz J."/>
            <person name="Raj R."/>
            <person name="Weissenberger G."/>
            <person name="Xin Y."/>
            <person name="Zou X."/>
            <person name="Han Y."/>
            <person name="Richards S."/>
            <person name="Worley K."/>
            <person name="Muzny D."/>
            <person name="Gibbs R."/>
        </authorList>
    </citation>
    <scope>NUCLEOTIDE SEQUENCE</scope>
    <source>
        <strain evidence="2">Sampled in the wild</strain>
    </source>
</reference>
<gene>
    <name evidence="2" type="ORF">J437_LFUL014573</name>
</gene>
<dbReference type="Proteomes" id="UP000792457">
    <property type="component" value="Unassembled WGS sequence"/>
</dbReference>
<proteinExistence type="predicted"/>
<comment type="caution">
    <text evidence="2">The sequence shown here is derived from an EMBL/GenBank/DDBJ whole genome shotgun (WGS) entry which is preliminary data.</text>
</comment>
<name>A0A8K0KJ59_LADFU</name>
<dbReference type="EMBL" id="KZ308853">
    <property type="protein sequence ID" value="KAG8234881.1"/>
    <property type="molecule type" value="Genomic_DNA"/>
</dbReference>
<evidence type="ECO:0000256" key="1">
    <source>
        <dbReference type="SAM" id="MobiDB-lite"/>
    </source>
</evidence>
<keyword evidence="3" id="KW-1185">Reference proteome</keyword>
<evidence type="ECO:0000313" key="2">
    <source>
        <dbReference type="EMBL" id="KAG8234881.1"/>
    </source>
</evidence>